<dbReference type="EMBL" id="JBEWSZ010000001">
    <property type="protein sequence ID" value="MET2828018.1"/>
    <property type="molecule type" value="Genomic_DNA"/>
</dbReference>
<feature type="transmembrane region" description="Helical" evidence="7">
    <location>
        <begin position="18"/>
        <end position="36"/>
    </location>
</feature>
<keyword evidence="3" id="KW-1003">Cell membrane</keyword>
<feature type="transmembrane region" description="Helical" evidence="7">
    <location>
        <begin position="422"/>
        <end position="443"/>
    </location>
</feature>
<evidence type="ECO:0000256" key="3">
    <source>
        <dbReference type="ARBA" id="ARBA00022475"/>
    </source>
</evidence>
<feature type="domain" description="ABC transmembrane type-1" evidence="8">
    <location>
        <begin position="150"/>
        <end position="330"/>
    </location>
</feature>
<dbReference type="CDD" id="cd06261">
    <property type="entry name" value="TM_PBP2"/>
    <property type="match status" value="2"/>
</dbReference>
<feature type="transmembrane region" description="Helical" evidence="7">
    <location>
        <begin position="196"/>
        <end position="224"/>
    </location>
</feature>
<feature type="transmembrane region" description="Helical" evidence="7">
    <location>
        <begin position="533"/>
        <end position="550"/>
    </location>
</feature>
<dbReference type="RefSeq" id="WP_354460018.1">
    <property type="nucleotide sequence ID" value="NZ_JBEWSZ010000001.1"/>
</dbReference>
<dbReference type="PROSITE" id="PS50928">
    <property type="entry name" value="ABC_TM1"/>
    <property type="match status" value="2"/>
</dbReference>
<comment type="similarity">
    <text evidence="7">Belongs to the binding-protein-dependent transport system permease family.</text>
</comment>
<comment type="subcellular location">
    <subcellularLocation>
        <location evidence="1 7">Cell membrane</location>
        <topology evidence="1 7">Multi-pass membrane protein</topology>
    </subcellularLocation>
</comment>
<dbReference type="PANTHER" id="PTHR47737">
    <property type="entry name" value="GLYCINE BETAINE/PROLINE BETAINE TRANSPORT SYSTEM PERMEASE PROTEIN PROW"/>
    <property type="match status" value="1"/>
</dbReference>
<evidence type="ECO:0000256" key="5">
    <source>
        <dbReference type="ARBA" id="ARBA00022989"/>
    </source>
</evidence>
<proteinExistence type="inferred from homology"/>
<keyword evidence="4 7" id="KW-0812">Transmembrane</keyword>
<feature type="transmembrane region" description="Helical" evidence="7">
    <location>
        <begin position="312"/>
        <end position="329"/>
    </location>
</feature>
<reference evidence="9 10" key="1">
    <citation type="submission" date="2024-06" db="EMBL/GenBank/DDBJ databases">
        <authorList>
            <person name="Kim D.-U."/>
        </authorList>
    </citation>
    <scope>NUCLEOTIDE SEQUENCE [LARGE SCALE GENOMIC DNA]</scope>
    <source>
        <strain evidence="9 10">KACC15460</strain>
    </source>
</reference>
<evidence type="ECO:0000313" key="10">
    <source>
        <dbReference type="Proteomes" id="UP001548832"/>
    </source>
</evidence>
<keyword evidence="6 7" id="KW-0472">Membrane</keyword>
<feature type="transmembrane region" description="Helical" evidence="7">
    <location>
        <begin position="473"/>
        <end position="496"/>
    </location>
</feature>
<feature type="transmembrane region" description="Helical" evidence="7">
    <location>
        <begin position="71"/>
        <end position="92"/>
    </location>
</feature>
<feature type="transmembrane region" description="Helical" evidence="7">
    <location>
        <begin position="357"/>
        <end position="380"/>
    </location>
</feature>
<evidence type="ECO:0000259" key="8">
    <source>
        <dbReference type="PROSITE" id="PS50928"/>
    </source>
</evidence>
<evidence type="ECO:0000313" key="9">
    <source>
        <dbReference type="EMBL" id="MET2828018.1"/>
    </source>
</evidence>
<gene>
    <name evidence="9" type="ORF">ABVQ20_13625</name>
</gene>
<dbReference type="Gene3D" id="1.10.3720.10">
    <property type="entry name" value="MetI-like"/>
    <property type="match status" value="2"/>
</dbReference>
<organism evidence="9 10">
    <name type="scientific">Mesorhizobium shangrilense</name>
    <dbReference type="NCBI Taxonomy" id="460060"/>
    <lineage>
        <taxon>Bacteria</taxon>
        <taxon>Pseudomonadati</taxon>
        <taxon>Pseudomonadota</taxon>
        <taxon>Alphaproteobacteria</taxon>
        <taxon>Hyphomicrobiales</taxon>
        <taxon>Phyllobacteriaceae</taxon>
        <taxon>Mesorhizobium</taxon>
    </lineage>
</organism>
<sequence length="661" mass="70739">MTVTASASEARSRPAQTWLLLVWALALAAVLVVFLLQDSLPWAVNYPASAIVPVADWVSALMGWIKSHLSWLTRSITAVLGVPLDFALDLLAKNFKIGHGADAYVLPRLSWVGVCAAAFLAGHAAGGRKLGMLVGGCFLYIALFGQWTSAMLTLALILIAVPFCIVTGLFAGIWAWRKPWAERLVVSPALDLMQTIPTFAYLIPMLLLFGNSPVSAMIATAIFATPPMVRATMLGLSRVPTEIDDFSEMAGCTARQKLWRVLLPSARPALMVGVNQVIMLALNMVIIASMIGAGGLGYDVLLALRALKVGEAMEAGLAIVALAIALDRLSQAIAHKQAKGHVHQEANPGIWRRYPTLTLAIAILATTTLLGLFVPAFAAVPKAITFTTAPLWKAAVNWVTINFFDTIEAFRVALILNVLNPLRAFCEGFPWLGAVFLLGLAGYQLSGLRLAALVAGLTAFCAVTGLWEKTMATVYLCGISAFIACLIGIPIGLMAARSDRFEKIVSPIIDTLQVLPSFCFIIPVVMLFRVGDVTAMIATIAFAVVPAIRYTNHGIRQVPPALIEAAKVSGCTPRQTFFRVQLPLALPEIMLGVNQTILMALAMIIICAMVGTRDLGQEVFIALSKADSGRGIVAGLAIAFIGIVADRLFNAWTAKARKRLG</sequence>
<keyword evidence="10" id="KW-1185">Reference proteome</keyword>
<evidence type="ECO:0000256" key="7">
    <source>
        <dbReference type="RuleBase" id="RU363032"/>
    </source>
</evidence>
<feature type="transmembrane region" description="Helical" evidence="7">
    <location>
        <begin position="130"/>
        <end position="147"/>
    </location>
</feature>
<feature type="transmembrane region" description="Helical" evidence="7">
    <location>
        <begin position="631"/>
        <end position="649"/>
    </location>
</feature>
<evidence type="ECO:0000256" key="4">
    <source>
        <dbReference type="ARBA" id="ARBA00022692"/>
    </source>
</evidence>
<protein>
    <submittedName>
        <fullName evidence="9">ABC transporter permease subunit</fullName>
    </submittedName>
</protein>
<feature type="transmembrane region" description="Helical" evidence="7">
    <location>
        <begin position="269"/>
        <end position="292"/>
    </location>
</feature>
<evidence type="ECO:0000256" key="1">
    <source>
        <dbReference type="ARBA" id="ARBA00004651"/>
    </source>
</evidence>
<feature type="transmembrane region" description="Helical" evidence="7">
    <location>
        <begin position="43"/>
        <end position="65"/>
    </location>
</feature>
<dbReference type="Pfam" id="PF00528">
    <property type="entry name" value="BPD_transp_1"/>
    <property type="match status" value="2"/>
</dbReference>
<feature type="transmembrane region" description="Helical" evidence="7">
    <location>
        <begin position="154"/>
        <end position="176"/>
    </location>
</feature>
<feature type="transmembrane region" description="Helical" evidence="7">
    <location>
        <begin position="450"/>
        <end position="467"/>
    </location>
</feature>
<accession>A0ABV2DDB5</accession>
<dbReference type="InterPro" id="IPR035906">
    <property type="entry name" value="MetI-like_sf"/>
</dbReference>
<name>A0ABV2DDB5_9HYPH</name>
<dbReference type="Proteomes" id="UP001548832">
    <property type="component" value="Unassembled WGS sequence"/>
</dbReference>
<evidence type="ECO:0000256" key="6">
    <source>
        <dbReference type="ARBA" id="ARBA00023136"/>
    </source>
</evidence>
<keyword evidence="5 7" id="KW-1133">Transmembrane helix</keyword>
<feature type="transmembrane region" description="Helical" evidence="7">
    <location>
        <begin position="589"/>
        <end position="611"/>
    </location>
</feature>
<dbReference type="SUPFAM" id="SSF161098">
    <property type="entry name" value="MetI-like"/>
    <property type="match status" value="2"/>
</dbReference>
<dbReference type="InterPro" id="IPR000515">
    <property type="entry name" value="MetI-like"/>
</dbReference>
<feature type="transmembrane region" description="Helical" evidence="7">
    <location>
        <begin position="104"/>
        <end position="124"/>
    </location>
</feature>
<feature type="domain" description="ABC transmembrane type-1" evidence="8">
    <location>
        <begin position="470"/>
        <end position="649"/>
    </location>
</feature>
<dbReference type="PANTHER" id="PTHR47737:SF1">
    <property type="entry name" value="GLYCINE BETAINE_PROLINE BETAINE TRANSPORT SYSTEM PERMEASE PROTEIN PROW"/>
    <property type="match status" value="1"/>
</dbReference>
<evidence type="ECO:0000256" key="2">
    <source>
        <dbReference type="ARBA" id="ARBA00022448"/>
    </source>
</evidence>
<comment type="caution">
    <text evidence="9">The sequence shown here is derived from an EMBL/GenBank/DDBJ whole genome shotgun (WGS) entry which is preliminary data.</text>
</comment>
<keyword evidence="2 7" id="KW-0813">Transport</keyword>